<name>A0A1C9W717_9GAMM</name>
<dbReference type="Gene3D" id="3.10.180.10">
    <property type="entry name" value="2,3-Dihydroxybiphenyl 1,2-Dioxygenase, domain 1"/>
    <property type="match status" value="1"/>
</dbReference>
<dbReference type="AlphaFoldDB" id="A0A1C9W717"/>
<dbReference type="PROSITE" id="PS51819">
    <property type="entry name" value="VOC"/>
    <property type="match status" value="1"/>
</dbReference>
<reference evidence="3" key="1">
    <citation type="submission" date="2016-01" db="EMBL/GenBank/DDBJ databases">
        <title>Complete genome sequence of Microbulbifer sp. CCB-MM1, a halophile isolated from Matang Mangrove Forest, Perak.</title>
        <authorList>
            <person name="Moh T.H."/>
            <person name="Dinesh B."/>
            <person name="Lau N.-S."/>
            <person name="Go F."/>
            <person name="Alexander Chong S.-C."/>
        </authorList>
    </citation>
    <scope>NUCLEOTIDE SEQUENCE [LARGE SCALE GENOMIC DNA]</scope>
    <source>
        <strain evidence="3">CCB-MM1</strain>
    </source>
</reference>
<dbReference type="PATRIC" id="fig|1769779.3.peg.1501"/>
<feature type="domain" description="VOC" evidence="1">
    <location>
        <begin position="7"/>
        <end position="120"/>
    </location>
</feature>
<dbReference type="GO" id="GO:0051213">
    <property type="term" value="F:dioxygenase activity"/>
    <property type="evidence" value="ECO:0007669"/>
    <property type="project" value="UniProtKB-KW"/>
</dbReference>
<organism evidence="2 3">
    <name type="scientific">Microbulbifer aggregans</name>
    <dbReference type="NCBI Taxonomy" id="1769779"/>
    <lineage>
        <taxon>Bacteria</taxon>
        <taxon>Pseudomonadati</taxon>
        <taxon>Pseudomonadota</taxon>
        <taxon>Gammaproteobacteria</taxon>
        <taxon>Cellvibrionales</taxon>
        <taxon>Microbulbiferaceae</taxon>
        <taxon>Microbulbifer</taxon>
    </lineage>
</organism>
<keyword evidence="3" id="KW-1185">Reference proteome</keyword>
<keyword evidence="2" id="KW-0560">Oxidoreductase</keyword>
<dbReference type="KEGG" id="micc:AUP74_01504"/>
<evidence type="ECO:0000313" key="2">
    <source>
        <dbReference type="EMBL" id="AOS96940.1"/>
    </source>
</evidence>
<dbReference type="Proteomes" id="UP000095672">
    <property type="component" value="Chromosome"/>
</dbReference>
<dbReference type="Pfam" id="PF00903">
    <property type="entry name" value="Glyoxalase"/>
    <property type="match status" value="1"/>
</dbReference>
<dbReference type="SUPFAM" id="SSF54593">
    <property type="entry name" value="Glyoxalase/Bleomycin resistance protein/Dihydroxybiphenyl dioxygenase"/>
    <property type="match status" value="1"/>
</dbReference>
<protein>
    <submittedName>
        <fullName evidence="2">Glyoxalase/Bleomycin resistance protein/Dioxygenase superfamily protein</fullName>
    </submittedName>
</protein>
<dbReference type="InterPro" id="IPR004360">
    <property type="entry name" value="Glyas_Fos-R_dOase_dom"/>
</dbReference>
<evidence type="ECO:0000313" key="3">
    <source>
        <dbReference type="Proteomes" id="UP000095672"/>
    </source>
</evidence>
<dbReference type="EMBL" id="CP014143">
    <property type="protein sequence ID" value="AOS96940.1"/>
    <property type="molecule type" value="Genomic_DNA"/>
</dbReference>
<proteinExistence type="predicted"/>
<dbReference type="InterPro" id="IPR029068">
    <property type="entry name" value="Glyas_Bleomycin-R_OHBP_Dase"/>
</dbReference>
<sequence>MIPELSGIDHVHIYVSDRSAAHHWYQQVLGFRVMEQYLLWAADGGPLMLEDPAGRVHLALFESDKGPPSTIAFGASGVEFLRWKAHLEECGEGVSVSDHDLSWSLYFSDPDGNRHEITTYDYDAVKEHLR</sequence>
<keyword evidence="2" id="KW-0223">Dioxygenase</keyword>
<dbReference type="InterPro" id="IPR037523">
    <property type="entry name" value="VOC_core"/>
</dbReference>
<dbReference type="STRING" id="1769779.AUP74_01504"/>
<accession>A0A1C9W717</accession>
<gene>
    <name evidence="2" type="ORF">AUP74_01504</name>
</gene>
<evidence type="ECO:0000259" key="1">
    <source>
        <dbReference type="PROSITE" id="PS51819"/>
    </source>
</evidence>
<dbReference type="RefSeq" id="WP_069947019.1">
    <property type="nucleotide sequence ID" value="NZ_CP014143.1"/>
</dbReference>